<proteinExistence type="predicted"/>
<accession>A0A1X7ARN6</accession>
<dbReference type="RefSeq" id="WP_087113422.1">
    <property type="nucleotide sequence ID" value="NZ_FWPT01000031.1"/>
</dbReference>
<dbReference type="Proteomes" id="UP000196573">
    <property type="component" value="Unassembled WGS sequence"/>
</dbReference>
<evidence type="ECO:0000313" key="1">
    <source>
        <dbReference type="EMBL" id="SMA50981.1"/>
    </source>
</evidence>
<dbReference type="AlphaFoldDB" id="A0A1X7ARN6"/>
<sequence>MNIELIQQQYAREFHAFCDGVKIGSIELPFLNFSYKFEGEICAERISLKTKGIFGWKKVILSIGAQIYAIEESSSGLTESHSRFSLDGVTMQLPKNEDVSISQHEQFSHNREFTLKDQTDLALGISLCVLNIIQSMHNKSITIGAAGA</sequence>
<protein>
    <submittedName>
        <fullName evidence="1">Uncharacterized protein</fullName>
    </submittedName>
</protein>
<name>A0A1X7ARN6_9GAMM</name>
<gene>
    <name evidence="1" type="ORF">EHSB41UT_04804</name>
</gene>
<reference evidence="1 2" key="1">
    <citation type="submission" date="2017-03" db="EMBL/GenBank/DDBJ databases">
        <authorList>
            <person name="Afonso C.L."/>
            <person name="Miller P.J."/>
            <person name="Scott M.A."/>
            <person name="Spackman E."/>
            <person name="Goraichik I."/>
            <person name="Dimitrov K.M."/>
            <person name="Suarez D.L."/>
            <person name="Swayne D.E."/>
        </authorList>
    </citation>
    <scope>NUCLEOTIDE SEQUENCE [LARGE SCALE GENOMIC DNA]</scope>
    <source>
        <strain evidence="1">SB41UT1</strain>
    </source>
</reference>
<keyword evidence="2" id="KW-1185">Reference proteome</keyword>
<dbReference type="EMBL" id="FWPT01000031">
    <property type="protein sequence ID" value="SMA50981.1"/>
    <property type="molecule type" value="Genomic_DNA"/>
</dbReference>
<organism evidence="1 2">
    <name type="scientific">Parendozoicomonas haliclonae</name>
    <dbReference type="NCBI Taxonomy" id="1960125"/>
    <lineage>
        <taxon>Bacteria</taxon>
        <taxon>Pseudomonadati</taxon>
        <taxon>Pseudomonadota</taxon>
        <taxon>Gammaproteobacteria</taxon>
        <taxon>Oceanospirillales</taxon>
        <taxon>Endozoicomonadaceae</taxon>
        <taxon>Parendozoicomonas</taxon>
    </lineage>
</organism>
<evidence type="ECO:0000313" key="2">
    <source>
        <dbReference type="Proteomes" id="UP000196573"/>
    </source>
</evidence>